<dbReference type="PANTHER" id="PTHR11002:SF79">
    <property type="entry name" value="CARBONIC ANHYDRASE 2"/>
    <property type="match status" value="1"/>
</dbReference>
<proteinExistence type="inferred from homology"/>
<dbReference type="InterPro" id="IPR036874">
    <property type="entry name" value="Carbonic_anhydrase_sf"/>
</dbReference>
<reference evidence="3 4" key="2">
    <citation type="journal article" date="2013" name="Stand. Genomic Sci.">
        <title>Complete genome sequence of Halorhodospira halophila SL1.</title>
        <authorList>
            <person name="Challacombe J.F."/>
            <person name="Majid S."/>
            <person name="Deole R."/>
            <person name="Brettin T.S."/>
            <person name="Bruce D."/>
            <person name="Delano S.F."/>
            <person name="Detter J.C."/>
            <person name="Gleasner C.D."/>
            <person name="Han C.S."/>
            <person name="Misra M."/>
            <person name="Reitenga K.G."/>
            <person name="Mikhailova N."/>
            <person name="Woyke T."/>
            <person name="Pitluck S."/>
            <person name="Nolan M."/>
            <person name="Land M.L."/>
            <person name="Saunders E."/>
            <person name="Tapia R."/>
            <person name="Lapidus A."/>
            <person name="Ivanova N."/>
            <person name="Hoff W.D."/>
        </authorList>
    </citation>
    <scope>NUCLEOTIDE SEQUENCE [LARGE SCALE GENOMIC DNA]</scope>
    <source>
        <strain evidence="4">DSM 244 / SL1</strain>
    </source>
</reference>
<gene>
    <name evidence="3" type="ordered locus">Hhal_1700</name>
</gene>
<evidence type="ECO:0000256" key="2">
    <source>
        <dbReference type="PIRSR" id="PIRSR601765-1"/>
    </source>
</evidence>
<dbReference type="InterPro" id="IPR001765">
    <property type="entry name" value="Carbonic_anhydrase"/>
</dbReference>
<dbReference type="CDD" id="cd03378">
    <property type="entry name" value="beta_CA_cladeC"/>
    <property type="match status" value="1"/>
</dbReference>
<dbReference type="Gene3D" id="3.40.1050.10">
    <property type="entry name" value="Carbonic anhydrase"/>
    <property type="match status" value="1"/>
</dbReference>
<dbReference type="Pfam" id="PF00484">
    <property type="entry name" value="Pro_CA"/>
    <property type="match status" value="1"/>
</dbReference>
<comment type="similarity">
    <text evidence="1">Belongs to the beta-class carbonic anhydrase family.</text>
</comment>
<organism evidence="3 4">
    <name type="scientific">Halorhodospira halophila (strain DSM 244 / SL1)</name>
    <name type="common">Ectothiorhodospira halophila (strain DSM 244 / SL1)</name>
    <dbReference type="NCBI Taxonomy" id="349124"/>
    <lineage>
        <taxon>Bacteria</taxon>
        <taxon>Pseudomonadati</taxon>
        <taxon>Pseudomonadota</taxon>
        <taxon>Gammaproteobacteria</taxon>
        <taxon>Chromatiales</taxon>
        <taxon>Ectothiorhodospiraceae</taxon>
        <taxon>Halorhodospira</taxon>
    </lineage>
</organism>
<dbReference type="Proteomes" id="UP000000647">
    <property type="component" value="Chromosome"/>
</dbReference>
<reference evidence="4" key="1">
    <citation type="submission" date="2006-12" db="EMBL/GenBank/DDBJ databases">
        <title>Complete sequence of Halorhodospira halophila SL1.</title>
        <authorList>
            <consortium name="US DOE Joint Genome Institute"/>
            <person name="Copeland A."/>
            <person name="Lucas S."/>
            <person name="Lapidus A."/>
            <person name="Barry K."/>
            <person name="Detter J.C."/>
            <person name="Glavina del Rio T."/>
            <person name="Hammon N."/>
            <person name="Israni S."/>
            <person name="Dalin E."/>
            <person name="Tice H."/>
            <person name="Pitluck S."/>
            <person name="Saunders E."/>
            <person name="Brettin T."/>
            <person name="Bruce D."/>
            <person name="Han C."/>
            <person name="Tapia R."/>
            <person name="Schmutz J."/>
            <person name="Larimer F."/>
            <person name="Land M."/>
            <person name="Hauser L."/>
            <person name="Kyrpides N."/>
            <person name="Mikhailova N."/>
            <person name="Hoff W."/>
            <person name="Richardson P."/>
        </authorList>
    </citation>
    <scope>NUCLEOTIDE SEQUENCE [LARGE SCALE GENOMIC DNA]</scope>
    <source>
        <strain evidence="4">DSM 244 / SL1</strain>
    </source>
</reference>
<keyword evidence="2" id="KW-0862">Zinc</keyword>
<dbReference type="SUPFAM" id="SSF53056">
    <property type="entry name" value="beta-carbonic anhydrase, cab"/>
    <property type="match status" value="1"/>
</dbReference>
<keyword evidence="2" id="KW-0479">Metal-binding</keyword>
<dbReference type="GO" id="GO:0004089">
    <property type="term" value="F:carbonate dehydratase activity"/>
    <property type="evidence" value="ECO:0007669"/>
    <property type="project" value="InterPro"/>
</dbReference>
<feature type="binding site" evidence="2">
    <location>
        <position position="72"/>
    </location>
    <ligand>
        <name>Zn(2+)</name>
        <dbReference type="ChEBI" id="CHEBI:29105"/>
    </ligand>
</feature>
<accession>A1WXQ2</accession>
<dbReference type="AlphaFoldDB" id="A1WXQ2"/>
<evidence type="ECO:0000313" key="4">
    <source>
        <dbReference type="Proteomes" id="UP000000647"/>
    </source>
</evidence>
<feature type="binding site" evidence="2">
    <location>
        <position position="125"/>
    </location>
    <ligand>
        <name>Zn(2+)</name>
        <dbReference type="ChEBI" id="CHEBI:29105"/>
    </ligand>
</feature>
<dbReference type="EMBL" id="CP000544">
    <property type="protein sequence ID" value="ABM62464.1"/>
    <property type="molecule type" value="Genomic_DNA"/>
</dbReference>
<dbReference type="SMART" id="SM00947">
    <property type="entry name" value="Pro_CA"/>
    <property type="match status" value="1"/>
</dbReference>
<evidence type="ECO:0000256" key="1">
    <source>
        <dbReference type="ARBA" id="ARBA00006217"/>
    </source>
</evidence>
<dbReference type="PANTHER" id="PTHR11002">
    <property type="entry name" value="CARBONIC ANHYDRASE"/>
    <property type="match status" value="1"/>
</dbReference>
<comment type="cofactor">
    <cofactor evidence="2">
        <name>Zn(2+)</name>
        <dbReference type="ChEBI" id="CHEBI:29105"/>
    </cofactor>
    <text evidence="2">Binds 1 zinc ion per subunit.</text>
</comment>
<dbReference type="STRING" id="349124.Hhal_1700"/>
<keyword evidence="4" id="KW-1185">Reference proteome</keyword>
<dbReference type="GO" id="GO:0008270">
    <property type="term" value="F:zinc ion binding"/>
    <property type="evidence" value="ECO:0007669"/>
    <property type="project" value="InterPro"/>
</dbReference>
<dbReference type="HOGENOM" id="CLU_053879_4_2_6"/>
<name>A1WXQ2_HALHL</name>
<feature type="binding site" evidence="2">
    <location>
        <position position="74"/>
    </location>
    <ligand>
        <name>Zn(2+)</name>
        <dbReference type="ChEBI" id="CHEBI:29105"/>
    </ligand>
</feature>
<dbReference type="eggNOG" id="COG0288">
    <property type="taxonomic scope" value="Bacteria"/>
</dbReference>
<sequence>MPGYGCVAPSGTQTDSCIEEFFMVDPTQALTWLVEGNQRFMADAVGDHNRFSAARRGELLGGQAPFAAVLSCADSRVPSELVFDQGLGDLFVVRVAGNIAAPSQMGSLEFAAEKLGVRLVVVLGHTCCGAIDATVEALRDPTPAPTEGLRKILERVRPAVEPLFAQSLDQQELAAQAVRANVRMAAQMLREESPILARLRAEQGLAVVGAEYDLHSGAVCFFDGVTDAGELPPPDQR</sequence>
<protein>
    <submittedName>
        <fullName evidence="3">Carbonic anhydrase</fullName>
    </submittedName>
</protein>
<evidence type="ECO:0000313" key="3">
    <source>
        <dbReference type="EMBL" id="ABM62464.1"/>
    </source>
</evidence>
<dbReference type="KEGG" id="hha:Hhal_1700"/>
<feature type="binding site" evidence="2">
    <location>
        <position position="128"/>
    </location>
    <ligand>
        <name>Zn(2+)</name>
        <dbReference type="ChEBI" id="CHEBI:29105"/>
    </ligand>
</feature>